<dbReference type="GO" id="GO:0003677">
    <property type="term" value="F:DNA binding"/>
    <property type="evidence" value="ECO:0007669"/>
    <property type="project" value="UniProtKB-KW"/>
</dbReference>
<accession>A0ABV2LAU3</accession>
<protein>
    <submittedName>
        <fullName evidence="7">DNA-binding transcriptional LysR family regulator</fullName>
    </submittedName>
</protein>
<evidence type="ECO:0000313" key="8">
    <source>
        <dbReference type="Proteomes" id="UP001549145"/>
    </source>
</evidence>
<dbReference type="SUPFAM" id="SSF46785">
    <property type="entry name" value="Winged helix' DNA-binding domain"/>
    <property type="match status" value="1"/>
</dbReference>
<keyword evidence="3 7" id="KW-0238">DNA-binding</keyword>
<evidence type="ECO:0000256" key="4">
    <source>
        <dbReference type="ARBA" id="ARBA00023163"/>
    </source>
</evidence>
<dbReference type="Pfam" id="PF03466">
    <property type="entry name" value="LysR_substrate"/>
    <property type="match status" value="1"/>
</dbReference>
<dbReference type="InterPro" id="IPR058163">
    <property type="entry name" value="LysR-type_TF_proteobact-type"/>
</dbReference>
<dbReference type="PROSITE" id="PS50931">
    <property type="entry name" value="HTH_LYSR"/>
    <property type="match status" value="1"/>
</dbReference>
<dbReference type="Proteomes" id="UP001549145">
    <property type="component" value="Unassembled WGS sequence"/>
</dbReference>
<evidence type="ECO:0000256" key="3">
    <source>
        <dbReference type="ARBA" id="ARBA00023125"/>
    </source>
</evidence>
<keyword evidence="2" id="KW-0805">Transcription regulation</keyword>
<dbReference type="Pfam" id="PF00126">
    <property type="entry name" value="HTH_1"/>
    <property type="match status" value="1"/>
</dbReference>
<dbReference type="PANTHER" id="PTHR30537">
    <property type="entry name" value="HTH-TYPE TRANSCRIPTIONAL REGULATOR"/>
    <property type="match status" value="1"/>
</dbReference>
<comment type="caution">
    <text evidence="7">The sequence shown here is derived from an EMBL/GenBank/DDBJ whole genome shotgun (WGS) entry which is preliminary data.</text>
</comment>
<sequence length="331" mass="36629">MQTFDLLDWNDIKVFLGAARGGSLAAAAKRLRVDQSTVSRRLASLESALGLALFERLPSGLRLSDVGQRLLQHAEQVESAVISFQHEDHPGNGCIGGRVRLATMEGIASLYLAERLWGLRERHPALTVDLVTSAQTVYVNRREADLFLSFFKPPGKGLISQQIGAFRLGLYAAPSYLARQGCPVDLRSLKQHHFVSYVDDLVQVDCVRWLDDLLDEPQTVFRSNSMIAQKSAALGGFGLVLLPSFAVTARDDLVPVLHDTAFTVRELWLNVHADLQFAPRVRAVMAYLKDTFTSDVQFRQPEAKSPRNQASPQPPHCAASSQHLRLFNSAT</sequence>
<evidence type="ECO:0000256" key="1">
    <source>
        <dbReference type="ARBA" id="ARBA00009437"/>
    </source>
</evidence>
<evidence type="ECO:0000313" key="7">
    <source>
        <dbReference type="EMBL" id="MET3694969.1"/>
    </source>
</evidence>
<evidence type="ECO:0000259" key="6">
    <source>
        <dbReference type="PROSITE" id="PS50931"/>
    </source>
</evidence>
<dbReference type="InterPro" id="IPR036390">
    <property type="entry name" value="WH_DNA-bd_sf"/>
</dbReference>
<feature type="domain" description="HTH lysR-type" evidence="6">
    <location>
        <begin position="7"/>
        <end position="64"/>
    </location>
</feature>
<dbReference type="InterPro" id="IPR005119">
    <property type="entry name" value="LysR_subst-bd"/>
</dbReference>
<dbReference type="Gene3D" id="1.10.10.10">
    <property type="entry name" value="Winged helix-like DNA-binding domain superfamily/Winged helix DNA-binding domain"/>
    <property type="match status" value="1"/>
</dbReference>
<gene>
    <name evidence="7" type="ORF">ABID43_004534</name>
</gene>
<evidence type="ECO:0000256" key="5">
    <source>
        <dbReference type="SAM" id="MobiDB-lite"/>
    </source>
</evidence>
<dbReference type="EMBL" id="JBEPMM010000020">
    <property type="protein sequence ID" value="MET3694969.1"/>
    <property type="molecule type" value="Genomic_DNA"/>
</dbReference>
<comment type="similarity">
    <text evidence="1">Belongs to the LysR transcriptional regulatory family.</text>
</comment>
<dbReference type="RefSeq" id="WP_238282658.1">
    <property type="nucleotide sequence ID" value="NZ_BPQL01000186.1"/>
</dbReference>
<organism evidence="7 8">
    <name type="scientific">Methylobacterium goesingense</name>
    <dbReference type="NCBI Taxonomy" id="243690"/>
    <lineage>
        <taxon>Bacteria</taxon>
        <taxon>Pseudomonadati</taxon>
        <taxon>Pseudomonadota</taxon>
        <taxon>Alphaproteobacteria</taxon>
        <taxon>Hyphomicrobiales</taxon>
        <taxon>Methylobacteriaceae</taxon>
        <taxon>Methylobacterium</taxon>
    </lineage>
</organism>
<dbReference type="PANTHER" id="PTHR30537:SF3">
    <property type="entry name" value="TRANSCRIPTIONAL REGULATORY PROTEIN"/>
    <property type="match status" value="1"/>
</dbReference>
<keyword evidence="8" id="KW-1185">Reference proteome</keyword>
<proteinExistence type="inferred from homology"/>
<dbReference type="InterPro" id="IPR000847">
    <property type="entry name" value="LysR_HTH_N"/>
</dbReference>
<dbReference type="InterPro" id="IPR036388">
    <property type="entry name" value="WH-like_DNA-bd_sf"/>
</dbReference>
<feature type="region of interest" description="Disordered" evidence="5">
    <location>
        <begin position="299"/>
        <end position="318"/>
    </location>
</feature>
<keyword evidence="4" id="KW-0804">Transcription</keyword>
<dbReference type="Gene3D" id="3.40.190.290">
    <property type="match status" value="1"/>
</dbReference>
<dbReference type="PRINTS" id="PR00039">
    <property type="entry name" value="HTHLYSR"/>
</dbReference>
<evidence type="ECO:0000256" key="2">
    <source>
        <dbReference type="ARBA" id="ARBA00023015"/>
    </source>
</evidence>
<dbReference type="SUPFAM" id="SSF53850">
    <property type="entry name" value="Periplasmic binding protein-like II"/>
    <property type="match status" value="1"/>
</dbReference>
<name>A0ABV2LAU3_9HYPH</name>
<reference evidence="7 8" key="1">
    <citation type="submission" date="2024-06" db="EMBL/GenBank/DDBJ databases">
        <title>Genomic Encyclopedia of Type Strains, Phase IV (KMG-IV): sequencing the most valuable type-strain genomes for metagenomic binning, comparative biology and taxonomic classification.</title>
        <authorList>
            <person name="Goeker M."/>
        </authorList>
    </citation>
    <scope>NUCLEOTIDE SEQUENCE [LARGE SCALE GENOMIC DNA]</scope>
    <source>
        <strain evidence="7 8">DSM 21331</strain>
    </source>
</reference>